<comment type="subcellular location">
    <subcellularLocation>
        <location evidence="4">Cytoplasm</location>
    </subcellularLocation>
</comment>
<evidence type="ECO:0000256" key="2">
    <source>
        <dbReference type="ARBA" id="ARBA00022679"/>
    </source>
</evidence>
<dbReference type="AlphaFoldDB" id="A0A2G6E0Y2"/>
<name>A0A2G6E0Y2_9BACT</name>
<reference evidence="7 8" key="1">
    <citation type="submission" date="2017-10" db="EMBL/GenBank/DDBJ databases">
        <title>Novel microbial diversity and functional potential in the marine mammal oral microbiome.</title>
        <authorList>
            <person name="Dudek N.K."/>
            <person name="Sun C.L."/>
            <person name="Burstein D."/>
            <person name="Kantor R.S."/>
            <person name="Aliaga Goltsman D.S."/>
            <person name="Bik E.M."/>
            <person name="Thomas B.C."/>
            <person name="Banfield J.F."/>
            <person name="Relman D.A."/>
        </authorList>
    </citation>
    <scope>NUCLEOTIDE SEQUENCE [LARGE SCALE GENOMIC DNA]</scope>
    <source>
        <strain evidence="7">DOLZORAL124_49_17</strain>
    </source>
</reference>
<keyword evidence="1 4" id="KW-0963">Cytoplasm</keyword>
<evidence type="ECO:0000256" key="1">
    <source>
        <dbReference type="ARBA" id="ARBA00022490"/>
    </source>
</evidence>
<dbReference type="PANTHER" id="PTHR21367">
    <property type="entry name" value="ARGININE-TRNA-PROTEIN TRANSFERASE 1"/>
    <property type="match status" value="1"/>
</dbReference>
<comment type="caution">
    <text evidence="7">The sequence shown here is derived from an EMBL/GenBank/DDBJ whole genome shotgun (WGS) entry which is preliminary data.</text>
</comment>
<keyword evidence="3 4" id="KW-0012">Acyltransferase</keyword>
<dbReference type="GO" id="GO:0008914">
    <property type="term" value="F:leucyl-tRNA--protein transferase activity"/>
    <property type="evidence" value="ECO:0007669"/>
    <property type="project" value="UniProtKB-UniRule"/>
</dbReference>
<feature type="domain" description="N-end aminoacyl transferase N-terminal" evidence="5">
    <location>
        <begin position="77"/>
        <end position="145"/>
    </location>
</feature>
<dbReference type="SUPFAM" id="SSF55729">
    <property type="entry name" value="Acyl-CoA N-acyltransferases (Nat)"/>
    <property type="match status" value="1"/>
</dbReference>
<keyword evidence="2 4" id="KW-0808">Transferase</keyword>
<gene>
    <name evidence="4" type="primary">bpt</name>
    <name evidence="7" type="ORF">CSB45_14535</name>
</gene>
<comment type="catalytic activity">
    <reaction evidence="4">
        <text>N-terminal L-glutamyl-[protein] + L-leucyl-tRNA(Leu) = N-terminal L-leucyl-L-glutamyl-[protein] + tRNA(Leu) + H(+)</text>
        <dbReference type="Rhea" id="RHEA:50412"/>
        <dbReference type="Rhea" id="RHEA-COMP:9613"/>
        <dbReference type="Rhea" id="RHEA-COMP:9622"/>
        <dbReference type="Rhea" id="RHEA-COMP:12664"/>
        <dbReference type="Rhea" id="RHEA-COMP:12668"/>
        <dbReference type="ChEBI" id="CHEBI:15378"/>
        <dbReference type="ChEBI" id="CHEBI:64721"/>
        <dbReference type="ChEBI" id="CHEBI:78442"/>
        <dbReference type="ChEBI" id="CHEBI:78494"/>
        <dbReference type="ChEBI" id="CHEBI:133041"/>
        <dbReference type="EC" id="2.3.2.29"/>
    </reaction>
</comment>
<dbReference type="GO" id="GO:0071596">
    <property type="term" value="P:ubiquitin-dependent protein catabolic process via the N-end rule pathway"/>
    <property type="evidence" value="ECO:0007669"/>
    <property type="project" value="InterPro"/>
</dbReference>
<comment type="function">
    <text evidence="4">Functions in the N-end rule pathway of protein degradation where it conjugates Leu from its aminoacyl-tRNA to the N-termini of proteins containing an N-terminal aspartate or glutamate.</text>
</comment>
<dbReference type="InterPro" id="IPR030700">
    <property type="entry name" value="N-end_Aminoacyl_Trfase"/>
</dbReference>
<feature type="domain" description="N-end rule aminoacyl transferase C-terminal" evidence="6">
    <location>
        <begin position="166"/>
        <end position="284"/>
    </location>
</feature>
<dbReference type="InterPro" id="IPR016181">
    <property type="entry name" value="Acyl_CoA_acyltransferase"/>
</dbReference>
<comment type="similarity">
    <text evidence="4">Belongs to the R-transferase family. Bpt subfamily.</text>
</comment>
<dbReference type="EC" id="2.3.2.29" evidence="4"/>
<evidence type="ECO:0000256" key="3">
    <source>
        <dbReference type="ARBA" id="ARBA00023315"/>
    </source>
</evidence>
<dbReference type="GO" id="GO:0004057">
    <property type="term" value="F:arginyl-tRNA--protein transferase activity"/>
    <property type="evidence" value="ECO:0007669"/>
    <property type="project" value="InterPro"/>
</dbReference>
<evidence type="ECO:0000256" key="4">
    <source>
        <dbReference type="HAMAP-Rule" id="MF_00689"/>
    </source>
</evidence>
<sequence length="294" mass="34030">MAPVNNIPTGYFPDNTTGLRHPKSAPKMLDSFLISIFSAHESSSTGTVSRNDTAKTTQLTRRSMKQKYILYQSDNGPCPYLPDRRWMTHSFYADTLSPAFYECLTAKGFRRSGQAFYQNHCPDCAACLPIRINVQRFSPSRSQRRVLTKNLDISYTRCRAVFESRDFELYAKYLRHRHPESPNTTREGYVSFLIESPIQTEIMRYHLKGHLVGLGWIDLMPTSLSSVYFAFDPEFSSRSLGTYSILQQIKLAQRLGKEWLQLGFWVAASQKMSYKRNFRPCEILVRKRWKELSG</sequence>
<dbReference type="NCBIfam" id="NF002342">
    <property type="entry name" value="PRK01305.1-3"/>
    <property type="match status" value="1"/>
</dbReference>
<dbReference type="InterPro" id="IPR007471">
    <property type="entry name" value="N-end_Aminoacyl_Trfase_N"/>
</dbReference>
<evidence type="ECO:0000313" key="8">
    <source>
        <dbReference type="Proteomes" id="UP000229740"/>
    </source>
</evidence>
<dbReference type="NCBIfam" id="NF002346">
    <property type="entry name" value="PRK01305.2-3"/>
    <property type="match status" value="1"/>
</dbReference>
<proteinExistence type="inferred from homology"/>
<accession>A0A2G6E0Y2</accession>
<evidence type="ECO:0000259" key="5">
    <source>
        <dbReference type="Pfam" id="PF04376"/>
    </source>
</evidence>
<comment type="catalytic activity">
    <reaction evidence="4">
        <text>N-terminal L-aspartyl-[protein] + L-leucyl-tRNA(Leu) = N-terminal L-leucyl-L-aspartyl-[protein] + tRNA(Leu) + H(+)</text>
        <dbReference type="Rhea" id="RHEA:50420"/>
        <dbReference type="Rhea" id="RHEA-COMP:9613"/>
        <dbReference type="Rhea" id="RHEA-COMP:9622"/>
        <dbReference type="Rhea" id="RHEA-COMP:12669"/>
        <dbReference type="Rhea" id="RHEA-COMP:12674"/>
        <dbReference type="ChEBI" id="CHEBI:15378"/>
        <dbReference type="ChEBI" id="CHEBI:64720"/>
        <dbReference type="ChEBI" id="CHEBI:78442"/>
        <dbReference type="ChEBI" id="CHEBI:78494"/>
        <dbReference type="ChEBI" id="CHEBI:133042"/>
        <dbReference type="EC" id="2.3.2.29"/>
    </reaction>
</comment>
<dbReference type="Pfam" id="PF04377">
    <property type="entry name" value="ATE_C"/>
    <property type="match status" value="1"/>
</dbReference>
<organism evidence="7 8">
    <name type="scientific">candidate division KSB3 bacterium</name>
    <dbReference type="NCBI Taxonomy" id="2044937"/>
    <lineage>
        <taxon>Bacteria</taxon>
        <taxon>candidate division KSB3</taxon>
    </lineage>
</organism>
<dbReference type="PANTHER" id="PTHR21367:SF1">
    <property type="entry name" value="ARGINYL-TRNA--PROTEIN TRANSFERASE 1"/>
    <property type="match status" value="1"/>
</dbReference>
<dbReference type="EMBL" id="PDPS01000044">
    <property type="protein sequence ID" value="PID55749.1"/>
    <property type="molecule type" value="Genomic_DNA"/>
</dbReference>
<dbReference type="HAMAP" id="MF_00689">
    <property type="entry name" value="Bpt"/>
    <property type="match status" value="1"/>
</dbReference>
<evidence type="ECO:0000259" key="6">
    <source>
        <dbReference type="Pfam" id="PF04377"/>
    </source>
</evidence>
<dbReference type="InterPro" id="IPR007472">
    <property type="entry name" value="N-end_Aminoacyl_Trfase_C"/>
</dbReference>
<evidence type="ECO:0000313" key="7">
    <source>
        <dbReference type="EMBL" id="PID55749.1"/>
    </source>
</evidence>
<dbReference type="InterPro" id="IPR017138">
    <property type="entry name" value="Asp_Glu_LeuTrfase"/>
</dbReference>
<dbReference type="Pfam" id="PF04376">
    <property type="entry name" value="ATE_N"/>
    <property type="match status" value="1"/>
</dbReference>
<dbReference type="GO" id="GO:0005737">
    <property type="term" value="C:cytoplasm"/>
    <property type="evidence" value="ECO:0007669"/>
    <property type="project" value="UniProtKB-SubCell"/>
</dbReference>
<protein>
    <recommendedName>
        <fullName evidence="4">Aspartate/glutamate leucyltransferase</fullName>
        <ecNumber evidence="4">2.3.2.29</ecNumber>
    </recommendedName>
</protein>
<dbReference type="Proteomes" id="UP000229740">
    <property type="component" value="Unassembled WGS sequence"/>
</dbReference>